<comment type="caution">
    <text evidence="1">The sequence shown here is derived from an EMBL/GenBank/DDBJ whole genome shotgun (WGS) entry which is preliminary data.</text>
</comment>
<proteinExistence type="predicted"/>
<evidence type="ECO:0000313" key="1">
    <source>
        <dbReference type="EMBL" id="MZP30098.1"/>
    </source>
</evidence>
<name>A0A845L8P7_9FIRM</name>
<keyword evidence="2" id="KW-1185">Reference proteome</keyword>
<organism evidence="1 2">
    <name type="scientific">Heliomicrobium undosum</name>
    <dbReference type="NCBI Taxonomy" id="121734"/>
    <lineage>
        <taxon>Bacteria</taxon>
        <taxon>Bacillati</taxon>
        <taxon>Bacillota</taxon>
        <taxon>Clostridia</taxon>
        <taxon>Eubacteriales</taxon>
        <taxon>Heliobacteriaceae</taxon>
        <taxon>Heliomicrobium</taxon>
    </lineage>
</organism>
<dbReference type="RefSeq" id="WP_161258626.1">
    <property type="nucleotide sequence ID" value="NZ_WXEY01000009.1"/>
</dbReference>
<protein>
    <submittedName>
        <fullName evidence="1">Uncharacterized protein</fullName>
    </submittedName>
</protein>
<accession>A0A845L8P7</accession>
<dbReference type="OrthoDB" id="5507683at2"/>
<dbReference type="Proteomes" id="UP000463470">
    <property type="component" value="Unassembled WGS sequence"/>
</dbReference>
<sequence length="375" mass="42471">MFPTEQLQGLLLQPFSFVYHRSDVHVMVYMRDHPKYESLEAMIRLREGSDPLIRAIITLHDQSQVDHVNDERVVEQRQREGLKREIHFRSIGYKRTMEDGIVRIQLAFDSFCGEPIRLDFVAAGKTSSRWGGSINPGQHARTSSLPVMFRARSTLAGKRSRLLIAGKEYTIPRFIWIPFFFTGLKGYYSEVFDMAVFRSGSRQIRFIEQPEKGVPGERWRYAINGSEIDYVITARNDEHMDIQSVNHHLIVTSKNGRPALRAIGAISETVASGTGHFAAQFEPPLPLPSLFGDPLEKKEQSDAAAPSAQVLEGRFSLSIDDRELVYGKTTFRENAEEVEIRLLPGSPRWAALRPITMTAKIHGGTFLLSTAVDRL</sequence>
<evidence type="ECO:0000313" key="2">
    <source>
        <dbReference type="Proteomes" id="UP000463470"/>
    </source>
</evidence>
<reference evidence="1 2" key="1">
    <citation type="submission" date="2020-01" db="EMBL/GenBank/DDBJ databases">
        <title>Whole-genome sequence of Heliobacterium undosum DSM 13378.</title>
        <authorList>
            <person name="Kyndt J.A."/>
            <person name="Meyer T.E."/>
        </authorList>
    </citation>
    <scope>NUCLEOTIDE SEQUENCE [LARGE SCALE GENOMIC DNA]</scope>
    <source>
        <strain evidence="1 2">DSM 13378</strain>
    </source>
</reference>
<dbReference type="EMBL" id="WXEY01000009">
    <property type="protein sequence ID" value="MZP30098.1"/>
    <property type="molecule type" value="Genomic_DNA"/>
</dbReference>
<dbReference type="AlphaFoldDB" id="A0A845L8P7"/>
<gene>
    <name evidence="1" type="ORF">GTO91_10305</name>
</gene>